<keyword evidence="10" id="KW-1185">Reference proteome</keyword>
<proteinExistence type="inferred from homology"/>
<keyword evidence="7" id="KW-0378">Hydrolase</keyword>
<reference evidence="9 10" key="1">
    <citation type="submission" date="2022-03" db="EMBL/GenBank/DDBJ databases">
        <title>Genome data of Colletotrichum spp.</title>
        <authorList>
            <person name="Utami Y.D."/>
            <person name="Hiruma K."/>
        </authorList>
    </citation>
    <scope>NUCLEOTIDE SEQUENCE [LARGE SCALE GENOMIC DNA]</scope>
    <source>
        <strain evidence="9 10">MAFF 239500</strain>
    </source>
</reference>
<evidence type="ECO:0000256" key="5">
    <source>
        <dbReference type="ARBA" id="ARBA00022723"/>
    </source>
</evidence>
<dbReference type="InterPro" id="IPR036397">
    <property type="entry name" value="RNaseH_sf"/>
</dbReference>
<accession>A0AA37PH27</accession>
<dbReference type="Pfam" id="PF00075">
    <property type="entry name" value="RNase_H"/>
    <property type="match status" value="1"/>
</dbReference>
<dbReference type="InterPro" id="IPR002156">
    <property type="entry name" value="RNaseH_domain"/>
</dbReference>
<dbReference type="InterPro" id="IPR050092">
    <property type="entry name" value="RNase_H"/>
</dbReference>
<evidence type="ECO:0000313" key="9">
    <source>
        <dbReference type="EMBL" id="GKT52099.1"/>
    </source>
</evidence>
<dbReference type="GO" id="GO:0003676">
    <property type="term" value="F:nucleic acid binding"/>
    <property type="evidence" value="ECO:0007669"/>
    <property type="project" value="InterPro"/>
</dbReference>
<comment type="similarity">
    <text evidence="2">Belongs to the RNase H family.</text>
</comment>
<feature type="domain" description="RNase H type-1" evidence="8">
    <location>
        <begin position="188"/>
        <end position="349"/>
    </location>
</feature>
<dbReference type="EMBL" id="BQXU01000060">
    <property type="protein sequence ID" value="GKT52099.1"/>
    <property type="molecule type" value="Genomic_DNA"/>
</dbReference>
<evidence type="ECO:0000256" key="7">
    <source>
        <dbReference type="ARBA" id="ARBA00022801"/>
    </source>
</evidence>
<dbReference type="SUPFAM" id="SSF53098">
    <property type="entry name" value="Ribonuclease H-like"/>
    <property type="match status" value="1"/>
</dbReference>
<evidence type="ECO:0000313" key="10">
    <source>
        <dbReference type="Proteomes" id="UP001055115"/>
    </source>
</evidence>
<protein>
    <recommendedName>
        <fullName evidence="3">ribonuclease H</fullName>
        <ecNumber evidence="3">3.1.26.4</ecNumber>
    </recommendedName>
</protein>
<dbReference type="RefSeq" id="XP_049134449.1">
    <property type="nucleotide sequence ID" value="XM_049278492.1"/>
</dbReference>
<keyword evidence="5" id="KW-0479">Metal-binding</keyword>
<comment type="caution">
    <text evidence="9">The sequence shown here is derived from an EMBL/GenBank/DDBJ whole genome shotgun (WGS) entry which is preliminary data.</text>
</comment>
<keyword evidence="4" id="KW-0540">Nuclease</keyword>
<evidence type="ECO:0000256" key="1">
    <source>
        <dbReference type="ARBA" id="ARBA00000077"/>
    </source>
</evidence>
<dbReference type="Proteomes" id="UP001055115">
    <property type="component" value="Unassembled WGS sequence"/>
</dbReference>
<dbReference type="CDD" id="cd13934">
    <property type="entry name" value="RNase_H_Dikarya_like"/>
    <property type="match status" value="1"/>
</dbReference>
<evidence type="ECO:0000256" key="6">
    <source>
        <dbReference type="ARBA" id="ARBA00022759"/>
    </source>
</evidence>
<dbReference type="EC" id="3.1.26.4" evidence="3"/>
<comment type="catalytic activity">
    <reaction evidence="1">
        <text>Endonucleolytic cleavage to 5'-phosphomonoester.</text>
        <dbReference type="EC" id="3.1.26.4"/>
    </reaction>
</comment>
<dbReference type="Gene3D" id="3.30.420.10">
    <property type="entry name" value="Ribonuclease H-like superfamily/Ribonuclease H"/>
    <property type="match status" value="1"/>
</dbReference>
<name>A0AA37PH27_9PEZI</name>
<dbReference type="PANTHER" id="PTHR10642:SF26">
    <property type="entry name" value="RIBONUCLEASE H1"/>
    <property type="match status" value="1"/>
</dbReference>
<dbReference type="AlphaFoldDB" id="A0AA37PH27"/>
<organism evidence="9 10">
    <name type="scientific">Colletotrichum spaethianum</name>
    <dbReference type="NCBI Taxonomy" id="700344"/>
    <lineage>
        <taxon>Eukaryota</taxon>
        <taxon>Fungi</taxon>
        <taxon>Dikarya</taxon>
        <taxon>Ascomycota</taxon>
        <taxon>Pezizomycotina</taxon>
        <taxon>Sordariomycetes</taxon>
        <taxon>Hypocreomycetidae</taxon>
        <taxon>Glomerellales</taxon>
        <taxon>Glomerellaceae</taxon>
        <taxon>Colletotrichum</taxon>
        <taxon>Colletotrichum spaethianum species complex</taxon>
    </lineage>
</organism>
<dbReference type="GO" id="GO:0043137">
    <property type="term" value="P:DNA replication, removal of RNA primer"/>
    <property type="evidence" value="ECO:0007669"/>
    <property type="project" value="TreeGrafter"/>
</dbReference>
<dbReference type="InterPro" id="IPR012337">
    <property type="entry name" value="RNaseH-like_sf"/>
</dbReference>
<dbReference type="PANTHER" id="PTHR10642">
    <property type="entry name" value="RIBONUCLEASE H1"/>
    <property type="match status" value="1"/>
</dbReference>
<dbReference type="GO" id="GO:0046872">
    <property type="term" value="F:metal ion binding"/>
    <property type="evidence" value="ECO:0007669"/>
    <property type="project" value="UniProtKB-KW"/>
</dbReference>
<evidence type="ECO:0000256" key="4">
    <source>
        <dbReference type="ARBA" id="ARBA00022722"/>
    </source>
</evidence>
<evidence type="ECO:0000259" key="8">
    <source>
        <dbReference type="PROSITE" id="PS50879"/>
    </source>
</evidence>
<evidence type="ECO:0000256" key="2">
    <source>
        <dbReference type="ARBA" id="ARBA00005300"/>
    </source>
</evidence>
<sequence length="365" mass="40452">MAWPEIVYVELPNGRTVTVCAPHQMVTCGKCCLDFSDDYSDNNFLEEDGFNDEDELFGYDLNSMPREVSVAQVASSRHGRPVRSAPESLKTASIENVEDGKSDSPLCLANPFFLCAVFPKPSESENKSNITEARPYPYAPEKTKHSGIVFASRFSQHNKTPLSPESLFPTGHSVLALPAVTRFINRDDASECLIYTDGACSDNGAANARGGCAFIFKPICANDQSGSVAFKLEDRGPDGQVYRHTSNRAELRAVIAALRFRAWYGEGFKSIVIATDSAYVVDGATDWTRAWIKKGWRLTTGKPVKNRDLWEALLLDVEKLHDRNVKVRFWKIPRQSNNAADRAAKRAASTLQPTEEFTDIMGVLV</sequence>
<dbReference type="PROSITE" id="PS50879">
    <property type="entry name" value="RNASE_H_1"/>
    <property type="match status" value="1"/>
</dbReference>
<dbReference type="GeneID" id="73333082"/>
<gene>
    <name evidence="9" type="ORF">ColSpa_12280</name>
</gene>
<evidence type="ECO:0000256" key="3">
    <source>
        <dbReference type="ARBA" id="ARBA00012180"/>
    </source>
</evidence>
<keyword evidence="6" id="KW-0255">Endonuclease</keyword>
<dbReference type="GO" id="GO:0004523">
    <property type="term" value="F:RNA-DNA hybrid ribonuclease activity"/>
    <property type="evidence" value="ECO:0007669"/>
    <property type="project" value="UniProtKB-EC"/>
</dbReference>